<proteinExistence type="predicted"/>
<evidence type="ECO:0000313" key="1">
    <source>
        <dbReference type="EMBL" id="CAB1451615.1"/>
    </source>
</evidence>
<sequence length="148" mass="16298">MAKEVKTKEGVSTLGLPCVGGHGVVPGTRWWWLGRRAAGHRGSGHSKNTADPVALARQQPWHMWLVGVAPKTTPNSVLTVNWHSWKYISSSLQQQPLSLFHLTSHELSRRAGIHCGSAEMAIIGMVLWVLHPALWSHDDLCRMGGLID</sequence>
<dbReference type="AlphaFoldDB" id="A0A9N7VNU2"/>
<dbReference type="Proteomes" id="UP001153269">
    <property type="component" value="Unassembled WGS sequence"/>
</dbReference>
<reference evidence="1" key="1">
    <citation type="submission" date="2020-03" db="EMBL/GenBank/DDBJ databases">
        <authorList>
            <person name="Weist P."/>
        </authorList>
    </citation>
    <scope>NUCLEOTIDE SEQUENCE</scope>
</reference>
<comment type="caution">
    <text evidence="1">The sequence shown here is derived from an EMBL/GenBank/DDBJ whole genome shotgun (WGS) entry which is preliminary data.</text>
</comment>
<dbReference type="EMBL" id="CADEAL010004094">
    <property type="protein sequence ID" value="CAB1451615.1"/>
    <property type="molecule type" value="Genomic_DNA"/>
</dbReference>
<keyword evidence="2" id="KW-1185">Reference proteome</keyword>
<protein>
    <submittedName>
        <fullName evidence="1">Uncharacterized protein</fullName>
    </submittedName>
</protein>
<accession>A0A9N7VNU2</accession>
<organism evidence="1 2">
    <name type="scientific">Pleuronectes platessa</name>
    <name type="common">European plaice</name>
    <dbReference type="NCBI Taxonomy" id="8262"/>
    <lineage>
        <taxon>Eukaryota</taxon>
        <taxon>Metazoa</taxon>
        <taxon>Chordata</taxon>
        <taxon>Craniata</taxon>
        <taxon>Vertebrata</taxon>
        <taxon>Euteleostomi</taxon>
        <taxon>Actinopterygii</taxon>
        <taxon>Neopterygii</taxon>
        <taxon>Teleostei</taxon>
        <taxon>Neoteleostei</taxon>
        <taxon>Acanthomorphata</taxon>
        <taxon>Carangaria</taxon>
        <taxon>Pleuronectiformes</taxon>
        <taxon>Pleuronectoidei</taxon>
        <taxon>Pleuronectidae</taxon>
        <taxon>Pleuronectes</taxon>
    </lineage>
</organism>
<gene>
    <name evidence="1" type="ORF">PLEPLA_LOCUS39309</name>
</gene>
<evidence type="ECO:0000313" key="2">
    <source>
        <dbReference type="Proteomes" id="UP001153269"/>
    </source>
</evidence>
<name>A0A9N7VNU2_PLEPL</name>